<evidence type="ECO:0000313" key="5">
    <source>
        <dbReference type="WBParaSite" id="Hba_10686"/>
    </source>
</evidence>
<dbReference type="InterPro" id="IPR011001">
    <property type="entry name" value="Saposin-like"/>
</dbReference>
<dbReference type="PROSITE" id="PS50015">
    <property type="entry name" value="SAP_B"/>
    <property type="match status" value="1"/>
</dbReference>
<proteinExistence type="predicted"/>
<evidence type="ECO:0000313" key="4">
    <source>
        <dbReference type="Proteomes" id="UP000095283"/>
    </source>
</evidence>
<keyword evidence="2" id="KW-0732">Signal</keyword>
<dbReference type="Gene3D" id="1.10.225.10">
    <property type="entry name" value="Saposin-like"/>
    <property type="match status" value="1"/>
</dbReference>
<sequence>MHSVLNITFLVAIVTAFAVSPQNEKKLHGALCDTCKDIIRTKAALFTDSSVDNESDEMKHIKKLGQIFINIYLATFNQYSSGGEDLGDADLDHWFNSQIGVACDIVFFIHKQCKREIKKEEGKIKKAIKDKLRPEKACKDIDFC</sequence>
<dbReference type="WBParaSite" id="Hba_10686">
    <property type="protein sequence ID" value="Hba_10686"/>
    <property type="gene ID" value="Hba_10686"/>
</dbReference>
<evidence type="ECO:0000259" key="3">
    <source>
        <dbReference type="PROSITE" id="PS50015"/>
    </source>
</evidence>
<dbReference type="SUPFAM" id="SSF47862">
    <property type="entry name" value="Saposin"/>
    <property type="match status" value="1"/>
</dbReference>
<dbReference type="Proteomes" id="UP000095283">
    <property type="component" value="Unplaced"/>
</dbReference>
<dbReference type="InterPro" id="IPR008139">
    <property type="entry name" value="SaposinB_dom"/>
</dbReference>
<dbReference type="AlphaFoldDB" id="A0A1I7WZG6"/>
<reference evidence="5" key="1">
    <citation type="submission" date="2016-11" db="UniProtKB">
        <authorList>
            <consortium name="WormBaseParasite"/>
        </authorList>
    </citation>
    <scope>IDENTIFICATION</scope>
</reference>
<feature type="chain" id="PRO_5009310963" evidence="2">
    <location>
        <begin position="19"/>
        <end position="144"/>
    </location>
</feature>
<keyword evidence="1" id="KW-1015">Disulfide bond</keyword>
<keyword evidence="4" id="KW-1185">Reference proteome</keyword>
<name>A0A1I7WZG6_HETBA</name>
<evidence type="ECO:0000256" key="1">
    <source>
        <dbReference type="ARBA" id="ARBA00023157"/>
    </source>
</evidence>
<protein>
    <submittedName>
        <fullName evidence="5">Saposin B-type domain-containing protein</fullName>
    </submittedName>
</protein>
<feature type="domain" description="Saposin B-type" evidence="3">
    <location>
        <begin position="28"/>
        <end position="144"/>
    </location>
</feature>
<feature type="signal peptide" evidence="2">
    <location>
        <begin position="1"/>
        <end position="18"/>
    </location>
</feature>
<organism evidence="4 5">
    <name type="scientific">Heterorhabditis bacteriophora</name>
    <name type="common">Entomopathogenic nematode worm</name>
    <dbReference type="NCBI Taxonomy" id="37862"/>
    <lineage>
        <taxon>Eukaryota</taxon>
        <taxon>Metazoa</taxon>
        <taxon>Ecdysozoa</taxon>
        <taxon>Nematoda</taxon>
        <taxon>Chromadorea</taxon>
        <taxon>Rhabditida</taxon>
        <taxon>Rhabditina</taxon>
        <taxon>Rhabditomorpha</taxon>
        <taxon>Strongyloidea</taxon>
        <taxon>Heterorhabditidae</taxon>
        <taxon>Heterorhabditis</taxon>
    </lineage>
</organism>
<evidence type="ECO:0000256" key="2">
    <source>
        <dbReference type="SAM" id="SignalP"/>
    </source>
</evidence>
<accession>A0A1I7WZG6</accession>